<dbReference type="AlphaFoldDB" id="A0A0D9NLC0"/>
<name>A0A0D9NLC0_METAN</name>
<keyword evidence="2" id="KW-1185">Reference proteome</keyword>
<accession>A0A0D9NLC0</accession>
<protein>
    <submittedName>
        <fullName evidence="1">Uncharacterized protein</fullName>
    </submittedName>
</protein>
<dbReference type="Proteomes" id="UP000054544">
    <property type="component" value="Unassembled WGS sequence"/>
</dbReference>
<dbReference type="EMBL" id="KE384852">
    <property type="protein sequence ID" value="KJK73420.1"/>
    <property type="molecule type" value="Genomic_DNA"/>
</dbReference>
<proteinExistence type="predicted"/>
<sequence length="110" mass="12194">MKGFTFLKISFWAFTLAHLGGSIAVWKLAKRTTDPESSDRGIFSYKFDQPTLTSSRRGLPNPMGDIGSGVTKVLSVATEVPAKISSIARDFELDVGTRKKTSQTLFYRQM</sequence>
<evidence type="ECO:0000313" key="1">
    <source>
        <dbReference type="EMBL" id="KJK73420.1"/>
    </source>
</evidence>
<reference evidence="2" key="1">
    <citation type="journal article" date="2014" name="BMC Genomics">
        <title>The genome sequence of the biocontrol fungus Metarhizium anisopliae and comparative genomics of Metarhizium species.</title>
        <authorList>
            <person name="Pattemore J.A."/>
            <person name="Hane J.K."/>
            <person name="Williams A.H."/>
            <person name="Wilson B.A."/>
            <person name="Stodart B.J."/>
            <person name="Ash G.J."/>
        </authorList>
    </citation>
    <scope>NUCLEOTIDE SEQUENCE [LARGE SCALE GENOMIC DNA]</scope>
    <source>
        <strain evidence="2">BRIP 53293</strain>
    </source>
</reference>
<evidence type="ECO:0000313" key="2">
    <source>
        <dbReference type="Proteomes" id="UP000054544"/>
    </source>
</evidence>
<organism evidence="1 2">
    <name type="scientific">Metarhizium anisopliae BRIP 53293</name>
    <dbReference type="NCBI Taxonomy" id="1291518"/>
    <lineage>
        <taxon>Eukaryota</taxon>
        <taxon>Fungi</taxon>
        <taxon>Dikarya</taxon>
        <taxon>Ascomycota</taxon>
        <taxon>Pezizomycotina</taxon>
        <taxon>Sordariomycetes</taxon>
        <taxon>Hypocreomycetidae</taxon>
        <taxon>Hypocreales</taxon>
        <taxon>Clavicipitaceae</taxon>
        <taxon>Metarhizium</taxon>
    </lineage>
</organism>
<gene>
    <name evidence="1" type="ORF">H634G_11365</name>
</gene>